<dbReference type="EMBL" id="MCFL01000083">
    <property type="protein sequence ID" value="ORZ30492.1"/>
    <property type="molecule type" value="Genomic_DNA"/>
</dbReference>
<proteinExistence type="predicted"/>
<dbReference type="AlphaFoldDB" id="A0A1Y2HBP7"/>
<reference evidence="1 2" key="1">
    <citation type="submission" date="2016-07" db="EMBL/GenBank/DDBJ databases">
        <title>Pervasive Adenine N6-methylation of Active Genes in Fungi.</title>
        <authorList>
            <consortium name="DOE Joint Genome Institute"/>
            <person name="Mondo S.J."/>
            <person name="Dannebaum R.O."/>
            <person name="Kuo R.C."/>
            <person name="Labutti K."/>
            <person name="Haridas S."/>
            <person name="Kuo A."/>
            <person name="Salamov A."/>
            <person name="Ahrendt S.R."/>
            <person name="Lipzen A."/>
            <person name="Sullivan W."/>
            <person name="Andreopoulos W.B."/>
            <person name="Clum A."/>
            <person name="Lindquist E."/>
            <person name="Daum C."/>
            <person name="Ramamoorthy G.K."/>
            <person name="Gryganskyi A."/>
            <person name="Culley D."/>
            <person name="Magnuson J.K."/>
            <person name="James T.Y."/>
            <person name="O'Malley M.A."/>
            <person name="Stajich J.E."/>
            <person name="Spatafora J.W."/>
            <person name="Visel A."/>
            <person name="Grigoriev I.V."/>
        </authorList>
    </citation>
    <scope>NUCLEOTIDE SEQUENCE [LARGE SCALE GENOMIC DNA]</scope>
    <source>
        <strain evidence="1 2">PL171</strain>
    </source>
</reference>
<name>A0A1Y2HBP7_9FUNG</name>
<keyword evidence="2" id="KW-1185">Reference proteome</keyword>
<gene>
    <name evidence="1" type="ORF">BCR44DRAFT_58634</name>
</gene>
<comment type="caution">
    <text evidence="1">The sequence shown here is derived from an EMBL/GenBank/DDBJ whole genome shotgun (WGS) entry which is preliminary data.</text>
</comment>
<protein>
    <submittedName>
        <fullName evidence="1">Uncharacterized protein</fullName>
    </submittedName>
</protein>
<organism evidence="1 2">
    <name type="scientific">Catenaria anguillulae PL171</name>
    <dbReference type="NCBI Taxonomy" id="765915"/>
    <lineage>
        <taxon>Eukaryota</taxon>
        <taxon>Fungi</taxon>
        <taxon>Fungi incertae sedis</taxon>
        <taxon>Blastocladiomycota</taxon>
        <taxon>Blastocladiomycetes</taxon>
        <taxon>Blastocladiales</taxon>
        <taxon>Catenariaceae</taxon>
        <taxon>Catenaria</taxon>
    </lineage>
</organism>
<dbReference type="Proteomes" id="UP000193411">
    <property type="component" value="Unassembled WGS sequence"/>
</dbReference>
<sequence>MSDAMVVDATASPITAWVGPMPHSVHQEPALSYLQRTYKPPASHQHISVANSCTSLTICKFG</sequence>
<evidence type="ECO:0000313" key="2">
    <source>
        <dbReference type="Proteomes" id="UP000193411"/>
    </source>
</evidence>
<accession>A0A1Y2HBP7</accession>
<evidence type="ECO:0000313" key="1">
    <source>
        <dbReference type="EMBL" id="ORZ30492.1"/>
    </source>
</evidence>